<organism evidence="3 4">
    <name type="scientific">Candidatus Pseudobacter hemicellulosilyticus</name>
    <dbReference type="NCBI Taxonomy" id="3121375"/>
    <lineage>
        <taxon>Bacteria</taxon>
        <taxon>Pseudomonadati</taxon>
        <taxon>Bacteroidota</taxon>
        <taxon>Chitinophagia</taxon>
        <taxon>Chitinophagales</taxon>
        <taxon>Chitinophagaceae</taxon>
        <taxon>Pseudobacter</taxon>
    </lineage>
</organism>
<name>A0AAJ6BEI2_9BACT</name>
<evidence type="ECO:0008006" key="5">
    <source>
        <dbReference type="Google" id="ProtNLM"/>
    </source>
</evidence>
<evidence type="ECO:0000256" key="2">
    <source>
        <dbReference type="SAM" id="SignalP"/>
    </source>
</evidence>
<feature type="chain" id="PRO_5042495343" description="Lipocalin-like domain-containing protein" evidence="2">
    <location>
        <begin position="24"/>
        <end position="225"/>
    </location>
</feature>
<gene>
    <name evidence="3" type="ORF">P0Y53_19155</name>
</gene>
<accession>A0AAJ6BEI2</accession>
<dbReference type="Proteomes" id="UP001220610">
    <property type="component" value="Chromosome"/>
</dbReference>
<evidence type="ECO:0000256" key="1">
    <source>
        <dbReference type="SAM" id="MobiDB-lite"/>
    </source>
</evidence>
<dbReference type="AlphaFoldDB" id="A0AAJ6BEI2"/>
<feature type="region of interest" description="Disordered" evidence="1">
    <location>
        <begin position="71"/>
        <end position="90"/>
    </location>
</feature>
<feature type="compositionally biased region" description="Low complexity" evidence="1">
    <location>
        <begin position="79"/>
        <end position="90"/>
    </location>
</feature>
<dbReference type="EMBL" id="CP119311">
    <property type="protein sequence ID" value="WEK34610.1"/>
    <property type="molecule type" value="Genomic_DNA"/>
</dbReference>
<feature type="region of interest" description="Disordered" evidence="1">
    <location>
        <begin position="28"/>
        <end position="56"/>
    </location>
</feature>
<sequence length="225" mass="24158">MKRIPLFLSALLVLLILGSSCQKEVSFQQPTANNGNNSGGGGDDDDSPGESNPALLGDWDFKEMTAKTRSEITMPSGSNSTRTVTTSEYTTENNQGKISFTTTLANSAMGYTVDGTMSMEVWVNGKKDETMSMQIPMMSIIPLTTSSTPYKLIGTDSIYFKGGGLMEMPNGASEAIQPGGAKYKIDGKKLTLTMTTRGVRQVDAGAGMKVNNIYSVDAVVRYEKK</sequence>
<feature type="signal peptide" evidence="2">
    <location>
        <begin position="1"/>
        <end position="23"/>
    </location>
</feature>
<dbReference type="PROSITE" id="PS51257">
    <property type="entry name" value="PROKAR_LIPOPROTEIN"/>
    <property type="match status" value="1"/>
</dbReference>
<reference evidence="3" key="1">
    <citation type="submission" date="2023-03" db="EMBL/GenBank/DDBJ databases">
        <title>Andean soil-derived lignocellulolytic bacterial consortium as a source of novel taxa and putative plastic-active enzymes.</title>
        <authorList>
            <person name="Diaz-Garcia L."/>
            <person name="Chuvochina M."/>
            <person name="Feuerriegel G."/>
            <person name="Bunk B."/>
            <person name="Sproer C."/>
            <person name="Streit W.R."/>
            <person name="Rodriguez L.M."/>
            <person name="Overmann J."/>
            <person name="Jimenez D.J."/>
        </authorList>
    </citation>
    <scope>NUCLEOTIDE SEQUENCE</scope>
    <source>
        <strain evidence="3">MAG 7</strain>
    </source>
</reference>
<evidence type="ECO:0000313" key="4">
    <source>
        <dbReference type="Proteomes" id="UP001220610"/>
    </source>
</evidence>
<keyword evidence="2" id="KW-0732">Signal</keyword>
<evidence type="ECO:0000313" key="3">
    <source>
        <dbReference type="EMBL" id="WEK34610.1"/>
    </source>
</evidence>
<proteinExistence type="predicted"/>
<protein>
    <recommendedName>
        <fullName evidence="5">Lipocalin-like domain-containing protein</fullName>
    </recommendedName>
</protein>